<feature type="compositionally biased region" description="Basic residues" evidence="1">
    <location>
        <begin position="1"/>
        <end position="11"/>
    </location>
</feature>
<feature type="region of interest" description="Disordered" evidence="1">
    <location>
        <begin position="75"/>
        <end position="153"/>
    </location>
</feature>
<dbReference type="AlphaFoldDB" id="A0A5N6WXE5"/>
<gene>
    <name evidence="2" type="ORF">BDV39DRAFT_116888</name>
</gene>
<dbReference type="EMBL" id="ML741816">
    <property type="protein sequence ID" value="KAE8324559.1"/>
    <property type="molecule type" value="Genomic_DNA"/>
</dbReference>
<protein>
    <submittedName>
        <fullName evidence="2">Uncharacterized protein</fullName>
    </submittedName>
</protein>
<proteinExistence type="predicted"/>
<accession>A0A5N6WXE5</accession>
<name>A0A5N6WXE5_9EURO</name>
<reference evidence="3" key="1">
    <citation type="submission" date="2019-04" db="EMBL/GenBank/DDBJ databases">
        <title>Friends and foes A comparative genomics studyof 23 Aspergillus species from section Flavi.</title>
        <authorList>
            <consortium name="DOE Joint Genome Institute"/>
            <person name="Kjaerbolling I."/>
            <person name="Vesth T."/>
            <person name="Frisvad J.C."/>
            <person name="Nybo J.L."/>
            <person name="Theobald S."/>
            <person name="Kildgaard S."/>
            <person name="Isbrandt T."/>
            <person name="Kuo A."/>
            <person name="Sato A."/>
            <person name="Lyhne E.K."/>
            <person name="Kogle M.E."/>
            <person name="Wiebenga A."/>
            <person name="Kun R.S."/>
            <person name="Lubbers R.J."/>
            <person name="Makela M.R."/>
            <person name="Barry K."/>
            <person name="Chovatia M."/>
            <person name="Clum A."/>
            <person name="Daum C."/>
            <person name="Haridas S."/>
            <person name="He G."/>
            <person name="LaButti K."/>
            <person name="Lipzen A."/>
            <person name="Mondo S."/>
            <person name="Riley R."/>
            <person name="Salamov A."/>
            <person name="Simmons B.A."/>
            <person name="Magnuson J.K."/>
            <person name="Henrissat B."/>
            <person name="Mortensen U.H."/>
            <person name="Larsen T.O."/>
            <person name="Devries R.P."/>
            <person name="Grigoriev I.V."/>
            <person name="Machida M."/>
            <person name="Baker S.E."/>
            <person name="Andersen M.R."/>
        </authorList>
    </citation>
    <scope>NUCLEOTIDE SEQUENCE [LARGE SCALE GENOMIC DNA]</scope>
    <source>
        <strain evidence="3">CBS 130017</strain>
    </source>
</reference>
<evidence type="ECO:0000313" key="2">
    <source>
        <dbReference type="EMBL" id="KAE8324559.1"/>
    </source>
</evidence>
<keyword evidence="3" id="KW-1185">Reference proteome</keyword>
<evidence type="ECO:0000313" key="3">
    <source>
        <dbReference type="Proteomes" id="UP000325945"/>
    </source>
</evidence>
<dbReference type="Proteomes" id="UP000325945">
    <property type="component" value="Unassembled WGS sequence"/>
</dbReference>
<feature type="compositionally biased region" description="Basic and acidic residues" evidence="1">
    <location>
        <begin position="116"/>
        <end position="133"/>
    </location>
</feature>
<evidence type="ECO:0000256" key="1">
    <source>
        <dbReference type="SAM" id="MobiDB-lite"/>
    </source>
</evidence>
<sequence>MHSRQPNHRKQVFTSNHGGHRAHIHPVGDFEGVRKALVAYKDLHTEAAAAADGHHKGHHRVDVEVDNHQYEDGEAYGVHSHHGHNNPAALELGTAPGNEHGDCNPEVEGISGRTHLRVDSSGEGTETCKDHGKGAHQQAGSKGYQNEDLILAP</sequence>
<feature type="region of interest" description="Disordered" evidence="1">
    <location>
        <begin position="1"/>
        <end position="26"/>
    </location>
</feature>
<organism evidence="2 3">
    <name type="scientific">Aspergillus sergii</name>
    <dbReference type="NCBI Taxonomy" id="1034303"/>
    <lineage>
        <taxon>Eukaryota</taxon>
        <taxon>Fungi</taxon>
        <taxon>Dikarya</taxon>
        <taxon>Ascomycota</taxon>
        <taxon>Pezizomycotina</taxon>
        <taxon>Eurotiomycetes</taxon>
        <taxon>Eurotiomycetidae</taxon>
        <taxon>Eurotiales</taxon>
        <taxon>Aspergillaceae</taxon>
        <taxon>Aspergillus</taxon>
        <taxon>Aspergillus subgen. Circumdati</taxon>
    </lineage>
</organism>